<dbReference type="Gene3D" id="1.25.40.10">
    <property type="entry name" value="Tetratricopeptide repeat domain"/>
    <property type="match status" value="1"/>
</dbReference>
<organism evidence="1 2">
    <name type="scientific">Symbiodinium natans</name>
    <dbReference type="NCBI Taxonomy" id="878477"/>
    <lineage>
        <taxon>Eukaryota</taxon>
        <taxon>Sar</taxon>
        <taxon>Alveolata</taxon>
        <taxon>Dinophyceae</taxon>
        <taxon>Suessiales</taxon>
        <taxon>Symbiodiniaceae</taxon>
        <taxon>Symbiodinium</taxon>
    </lineage>
</organism>
<accession>A0A812NK85</accession>
<dbReference type="Proteomes" id="UP000604046">
    <property type="component" value="Unassembled WGS sequence"/>
</dbReference>
<reference evidence="1" key="1">
    <citation type="submission" date="2021-02" db="EMBL/GenBank/DDBJ databases">
        <authorList>
            <person name="Dougan E. K."/>
            <person name="Rhodes N."/>
            <person name="Thang M."/>
            <person name="Chan C."/>
        </authorList>
    </citation>
    <scope>NUCLEOTIDE SEQUENCE</scope>
</reference>
<dbReference type="EMBL" id="CAJNDS010002083">
    <property type="protein sequence ID" value="CAE7314983.1"/>
    <property type="molecule type" value="Genomic_DNA"/>
</dbReference>
<keyword evidence="2" id="KW-1185">Reference proteome</keyword>
<gene>
    <name evidence="1" type="ORF">SNAT2548_LOCUS16528</name>
</gene>
<proteinExistence type="predicted"/>
<protein>
    <submittedName>
        <fullName evidence="1">Uncharacterized protein</fullName>
    </submittedName>
</protein>
<comment type="caution">
    <text evidence="1">The sequence shown here is derived from an EMBL/GenBank/DDBJ whole genome shotgun (WGS) entry which is preliminary data.</text>
</comment>
<dbReference type="InterPro" id="IPR011990">
    <property type="entry name" value="TPR-like_helical_dom_sf"/>
</dbReference>
<name>A0A812NK85_9DINO</name>
<evidence type="ECO:0000313" key="1">
    <source>
        <dbReference type="EMBL" id="CAE7314983.1"/>
    </source>
</evidence>
<sequence length="289" mass="32333">MPLQFSELNYQCMIGAAFRVCAEVGEQALPWAEEILSWCKKQTHTITAFEYGPLLVLFEQCRQRDRVDRLLFKIIQTKGQSLNEVHLGSLINAAGSDWKRVETIWDLLVNQSSLKPNIICYRARSKAHLLAGRPATAAKIIRDIGAAGMPTDSARTVTTHLQAMLIVSHAELTKANKRQLKKCLSVAGDVDLSEAGKGLAAKLKQLIKVAEKLLSNPSSLRFADLLVLQFAQEGAMGSWPQYAAGSKYLAKEESEREKVRAFPCRRLRFLIRCKAVSDWKRHPAKTTRT</sequence>
<evidence type="ECO:0000313" key="2">
    <source>
        <dbReference type="Proteomes" id="UP000604046"/>
    </source>
</evidence>
<dbReference type="AlphaFoldDB" id="A0A812NK85"/>